<dbReference type="GO" id="GO:0000014">
    <property type="term" value="F:single-stranded DNA endodeoxyribonuclease activity"/>
    <property type="evidence" value="ECO:0007669"/>
    <property type="project" value="TreeGrafter"/>
</dbReference>
<keyword evidence="7" id="KW-0238">DNA-binding</keyword>
<organism evidence="14 15">
    <name type="scientific">Frankliniella fusca</name>
    <dbReference type="NCBI Taxonomy" id="407009"/>
    <lineage>
        <taxon>Eukaryota</taxon>
        <taxon>Metazoa</taxon>
        <taxon>Ecdysozoa</taxon>
        <taxon>Arthropoda</taxon>
        <taxon>Hexapoda</taxon>
        <taxon>Insecta</taxon>
        <taxon>Pterygota</taxon>
        <taxon>Neoptera</taxon>
        <taxon>Paraneoptera</taxon>
        <taxon>Thysanoptera</taxon>
        <taxon>Terebrantia</taxon>
        <taxon>Thripoidea</taxon>
        <taxon>Thripidae</taxon>
        <taxon>Frankliniella</taxon>
    </lineage>
</organism>
<dbReference type="InterPro" id="IPR011335">
    <property type="entry name" value="Restrct_endonuc-II-like"/>
</dbReference>
<feature type="chain" id="PRO_5042028973" description="DNA repair endonuclease XPF" evidence="12">
    <location>
        <begin position="19"/>
        <end position="1088"/>
    </location>
</feature>
<dbReference type="SMART" id="SM00891">
    <property type="entry name" value="ERCC4"/>
    <property type="match status" value="1"/>
</dbReference>
<dbReference type="Proteomes" id="UP001219518">
    <property type="component" value="Unassembled WGS sequence"/>
</dbReference>
<sequence length="1088" mass="122037">MKFFVFLLCLVWSTSVHCGQLLHSVSGEVSRGQFTYYILMFDGPITLNLYSLVGDADLYISQHISKPTYEPDSHCLQSVTCGVDTVHIPASFKRPIGIGVYGHTSHDISQYQLEATYSDEDTEFNEFAIDNSSFEDIEEEVQGDKTDNPTVGRNQRADVKNSRDIEGLDLDEREKCWFSSKMLDYENNIFLDVLHEDGLVVAARGLSLHSVILSLLKVWCDPGNLVLVLGTQTQEEEYFITELEAQGIKPLPKIINNESNANDRDNIYLQGGVLFVSARILVVDLLKNRVPVENVTGILVCRAHAILESCQEAFAVRLYRQKNKKGFVKAFSSSAQSFTVGFAQVERIMKTLFVKNLYLWPRFHAVVSTSLKKVSVVELHVNMTSPMQRLQNCVLDLMSFCVKEIKRINPSLDTDDITVENAISKSFHKLLQYQLDPIWNQLSSKTRQLVADIKTLRSVLRCLTQYDCVTFNSLVTSLRSTEYARRNSGWLLLDAAEDLFLLARQRVCGSNSSSKDTEINPEHSPKWVAVSEILGEVQDKLKGISPVDAPKGTNHVLVLVEDIRTGNQLKEYLTKGSKTMLQRLYRRATQHRTPAVIAQFGLAMDSTSHKRKSLDPDDPDSLFGEDEAEEFQHDTFGFPHDNAEEEIKDSYCLTMTQQEPSKTSNDLLNISCFEEQENIESLPPTQSDQLLPIITIQSFKKDGDPLALTKTLQQIQPHTVVMYDADLSAVRQLEVFQSSSPNVDLTAYFVMYGGSVEEQAYLTTLRQEKEAFEYLIKEKATMVIPADQDGKSGDCAELRRDVGQSATVAAGLPNQNTRKGGIPKAPTSTPIIIVDMREFRSELPALIHRRGIEIEPVTINVGDYILTPEICVERKSVSDLIGSLNNGRLYTQATAMTRHYSKPMLLIEFDHKKPFALQGKYYLSNDISASDISSKLILLTMHFPRLRLVWSPSPYATAQLFEELKEGREQPNASQAAMIGAEVASGDDEFAEKFNIAIQDFISKLPGVNTKNVTTVLRKGQSLSHLLSLSKEELSELTFNSQDADLLYSALHSVHKPVEDGSNATGKAIRGGKGGRWRGRSFLKRKKQ</sequence>
<dbReference type="InterPro" id="IPR010994">
    <property type="entry name" value="RuvA_2-like"/>
</dbReference>
<feature type="region of interest" description="Disordered" evidence="11">
    <location>
        <begin position="1059"/>
        <end position="1088"/>
    </location>
</feature>
<dbReference type="InterPro" id="IPR031420">
    <property type="entry name" value="UPF0669"/>
</dbReference>
<dbReference type="NCBIfam" id="TIGR00596">
    <property type="entry name" value="rad1"/>
    <property type="match status" value="1"/>
</dbReference>
<evidence type="ECO:0000313" key="15">
    <source>
        <dbReference type="Proteomes" id="UP001219518"/>
    </source>
</evidence>
<proteinExistence type="inferred from homology"/>
<dbReference type="Pfam" id="PF02732">
    <property type="entry name" value="ERCC4"/>
    <property type="match status" value="1"/>
</dbReference>
<gene>
    <name evidence="14" type="ORF">KUF71_012849</name>
</gene>
<name>A0AAE1HNQ3_9NEOP</name>
<evidence type="ECO:0000256" key="1">
    <source>
        <dbReference type="ARBA" id="ARBA00004123"/>
    </source>
</evidence>
<dbReference type="PANTHER" id="PTHR10150:SF0">
    <property type="entry name" value="DNA REPAIR ENDONUCLEASE XPF"/>
    <property type="match status" value="1"/>
</dbReference>
<dbReference type="SUPFAM" id="SSF47781">
    <property type="entry name" value="RuvA domain 2-like"/>
    <property type="match status" value="1"/>
</dbReference>
<evidence type="ECO:0000256" key="11">
    <source>
        <dbReference type="SAM" id="MobiDB-lite"/>
    </source>
</evidence>
<evidence type="ECO:0000256" key="5">
    <source>
        <dbReference type="ARBA" id="ARBA00022763"/>
    </source>
</evidence>
<dbReference type="FunFam" id="3.40.50.10130:FF:000002">
    <property type="entry name" value="DNA repair endonuclease XPF"/>
    <property type="match status" value="1"/>
</dbReference>
<dbReference type="GO" id="GO:0000724">
    <property type="term" value="P:double-strand break repair via homologous recombination"/>
    <property type="evidence" value="ECO:0007669"/>
    <property type="project" value="TreeGrafter"/>
</dbReference>
<feature type="signal peptide" evidence="12">
    <location>
        <begin position="1"/>
        <end position="18"/>
    </location>
</feature>
<feature type="region of interest" description="Disordered" evidence="11">
    <location>
        <begin position="138"/>
        <end position="157"/>
    </location>
</feature>
<dbReference type="SUPFAM" id="SSF52980">
    <property type="entry name" value="Restriction endonuclease-like"/>
    <property type="match status" value="1"/>
</dbReference>
<dbReference type="InterPro" id="IPR006167">
    <property type="entry name" value="XPF"/>
</dbReference>
<dbReference type="GO" id="GO:0000110">
    <property type="term" value="C:nucleotide-excision repair factor 1 complex"/>
    <property type="evidence" value="ECO:0007669"/>
    <property type="project" value="TreeGrafter"/>
</dbReference>
<keyword evidence="12" id="KW-0732">Signal</keyword>
<dbReference type="PANTHER" id="PTHR10150">
    <property type="entry name" value="DNA REPAIR ENDONUCLEASE XPF"/>
    <property type="match status" value="1"/>
</dbReference>
<evidence type="ECO:0000259" key="13">
    <source>
        <dbReference type="SMART" id="SM00891"/>
    </source>
</evidence>
<dbReference type="CDD" id="cd20078">
    <property type="entry name" value="XPF_nuclease_XPF_euk"/>
    <property type="match status" value="1"/>
</dbReference>
<keyword evidence="15" id="KW-1185">Reference proteome</keyword>
<dbReference type="GO" id="GO:1901255">
    <property type="term" value="P:nucleotide-excision repair involved in interstrand cross-link repair"/>
    <property type="evidence" value="ECO:0007669"/>
    <property type="project" value="TreeGrafter"/>
</dbReference>
<evidence type="ECO:0000256" key="8">
    <source>
        <dbReference type="ARBA" id="ARBA00023204"/>
    </source>
</evidence>
<keyword evidence="6" id="KW-0378">Hydrolase</keyword>
<reference evidence="14" key="1">
    <citation type="submission" date="2021-07" db="EMBL/GenBank/DDBJ databases">
        <authorList>
            <person name="Catto M.A."/>
            <person name="Jacobson A."/>
            <person name="Kennedy G."/>
            <person name="Labadie P."/>
            <person name="Hunt B.G."/>
            <person name="Srinivasan R."/>
        </authorList>
    </citation>
    <scope>NUCLEOTIDE SEQUENCE</scope>
    <source>
        <strain evidence="14">PL_HMW_Pooled</strain>
        <tissue evidence="14">Head</tissue>
    </source>
</reference>
<feature type="compositionally biased region" description="Basic residues" evidence="11">
    <location>
        <begin position="1073"/>
        <end position="1088"/>
    </location>
</feature>
<dbReference type="InterPro" id="IPR047520">
    <property type="entry name" value="XPF_nuclease"/>
</dbReference>
<dbReference type="GO" id="GO:0003697">
    <property type="term" value="F:single-stranded DNA binding"/>
    <property type="evidence" value="ECO:0007669"/>
    <property type="project" value="InterPro"/>
</dbReference>
<accession>A0AAE1HNQ3</accession>
<evidence type="ECO:0000256" key="9">
    <source>
        <dbReference type="ARBA" id="ARBA00023242"/>
    </source>
</evidence>
<comment type="subcellular location">
    <subcellularLocation>
        <location evidence="1">Nucleus</location>
    </subcellularLocation>
</comment>
<dbReference type="Pfam" id="PF17065">
    <property type="entry name" value="UPF0669"/>
    <property type="match status" value="1"/>
</dbReference>
<evidence type="ECO:0000256" key="12">
    <source>
        <dbReference type="SAM" id="SignalP"/>
    </source>
</evidence>
<feature type="domain" description="ERCC4" evidence="13">
    <location>
        <begin position="831"/>
        <end position="911"/>
    </location>
</feature>
<evidence type="ECO:0000256" key="10">
    <source>
        <dbReference type="ARBA" id="ARBA00072370"/>
    </source>
</evidence>
<dbReference type="EMBL" id="JAHWGI010001196">
    <property type="protein sequence ID" value="KAK3924715.1"/>
    <property type="molecule type" value="Genomic_DNA"/>
</dbReference>
<protein>
    <recommendedName>
        <fullName evidence="10">DNA repair endonuclease XPF</fullName>
    </recommendedName>
</protein>
<keyword evidence="8" id="KW-0234">DNA repair</keyword>
<dbReference type="InterPro" id="IPR006166">
    <property type="entry name" value="ERCC4_domain"/>
</dbReference>
<dbReference type="Gene3D" id="1.10.150.20">
    <property type="entry name" value="5' to 3' exonuclease, C-terminal subdomain"/>
    <property type="match status" value="1"/>
</dbReference>
<evidence type="ECO:0000256" key="2">
    <source>
        <dbReference type="ARBA" id="ARBA00010015"/>
    </source>
</evidence>
<keyword evidence="4 14" id="KW-0255">Endonuclease</keyword>
<dbReference type="GO" id="GO:0003684">
    <property type="term" value="F:damaged DNA binding"/>
    <property type="evidence" value="ECO:0007669"/>
    <property type="project" value="TreeGrafter"/>
</dbReference>
<reference evidence="14" key="2">
    <citation type="journal article" date="2023" name="BMC Genomics">
        <title>Pest status, molecular evolution, and epigenetic factors derived from the genome assembly of Frankliniella fusca, a thysanopteran phytovirus vector.</title>
        <authorList>
            <person name="Catto M.A."/>
            <person name="Labadie P.E."/>
            <person name="Jacobson A.L."/>
            <person name="Kennedy G.G."/>
            <person name="Srinivasan R."/>
            <person name="Hunt B.G."/>
        </authorList>
    </citation>
    <scope>NUCLEOTIDE SEQUENCE</scope>
    <source>
        <strain evidence="14">PL_HMW_Pooled</strain>
    </source>
</reference>
<evidence type="ECO:0000256" key="4">
    <source>
        <dbReference type="ARBA" id="ARBA00022759"/>
    </source>
</evidence>
<comment type="caution">
    <text evidence="14">The sequence shown here is derived from an EMBL/GenBank/DDBJ whole genome shotgun (WGS) entry which is preliminary data.</text>
</comment>
<dbReference type="AlphaFoldDB" id="A0AAE1HNQ3"/>
<keyword evidence="9" id="KW-0539">Nucleus</keyword>
<evidence type="ECO:0000256" key="7">
    <source>
        <dbReference type="ARBA" id="ARBA00023125"/>
    </source>
</evidence>
<evidence type="ECO:0000256" key="3">
    <source>
        <dbReference type="ARBA" id="ARBA00022722"/>
    </source>
</evidence>
<evidence type="ECO:0000256" key="6">
    <source>
        <dbReference type="ARBA" id="ARBA00022801"/>
    </source>
</evidence>
<keyword evidence="5" id="KW-0227">DNA damage</keyword>
<dbReference type="GO" id="GO:0000712">
    <property type="term" value="P:resolution of meiotic recombination intermediates"/>
    <property type="evidence" value="ECO:0007669"/>
    <property type="project" value="TreeGrafter"/>
</dbReference>
<evidence type="ECO:0000313" key="14">
    <source>
        <dbReference type="EMBL" id="KAK3924715.1"/>
    </source>
</evidence>
<dbReference type="Gene3D" id="3.40.50.10130">
    <property type="match status" value="1"/>
</dbReference>
<comment type="similarity">
    <text evidence="2">Belongs to the XPF family.</text>
</comment>
<keyword evidence="3" id="KW-0540">Nuclease</keyword>